<evidence type="ECO:0000256" key="1">
    <source>
        <dbReference type="SAM" id="MobiDB-lite"/>
    </source>
</evidence>
<evidence type="ECO:0000313" key="4">
    <source>
        <dbReference type="Proteomes" id="UP000624709"/>
    </source>
</evidence>
<feature type="region of interest" description="Disordered" evidence="1">
    <location>
        <begin position="31"/>
        <end position="50"/>
    </location>
</feature>
<gene>
    <name evidence="3" type="ORF">Apa02nite_081110</name>
</gene>
<evidence type="ECO:0008006" key="5">
    <source>
        <dbReference type="Google" id="ProtNLM"/>
    </source>
</evidence>
<reference evidence="3 4" key="1">
    <citation type="submission" date="2021-01" db="EMBL/GenBank/DDBJ databases">
        <title>Whole genome shotgun sequence of Actinoplanes palleronii NBRC 14916.</title>
        <authorList>
            <person name="Komaki H."/>
            <person name="Tamura T."/>
        </authorList>
    </citation>
    <scope>NUCLEOTIDE SEQUENCE [LARGE SCALE GENOMIC DNA]</scope>
    <source>
        <strain evidence="3 4">NBRC 14916</strain>
    </source>
</reference>
<keyword evidence="2" id="KW-0812">Transmembrane</keyword>
<sequence length="374" mass="38655">MENGLCFRCGGDIPAAQEWCPYCGTPVVGSPPRVQPASPPPPWEPPPAPAHRRGTALIAAAVVGLLLLSGGVVAGVARLTRSTPESATEDYFGALTDGDAAAALKLIATADHFDPSPYPLLTAAALAEDRWRPRDVRVGDAGSAVQYGSQAQRVEVRYRTGDQTVSQDVILLPEDGEFRLRLPFVVLGVDGQRGREIRVNGVSLGTAAQPTVAFPGTYEATAAANTLLAESRTTAVAQPNGLSGYAASLQFGAPELAAGAEQAIQGQVRAALDQCATSAQAQPPGCPFGLNVPGTGVTVRWSITAYPAVSARADSTMWFGAGAVQLTDDGAGRVHWSAGYTDYSGTTKSQSGDTPFRINGSAQAAPNGIQVSLT</sequence>
<feature type="transmembrane region" description="Helical" evidence="2">
    <location>
        <begin position="56"/>
        <end position="77"/>
    </location>
</feature>
<proteinExistence type="predicted"/>
<dbReference type="EMBL" id="BOMS01000136">
    <property type="protein sequence ID" value="GIE72003.1"/>
    <property type="molecule type" value="Genomic_DNA"/>
</dbReference>
<evidence type="ECO:0000313" key="3">
    <source>
        <dbReference type="EMBL" id="GIE72003.1"/>
    </source>
</evidence>
<feature type="compositionally biased region" description="Pro residues" evidence="1">
    <location>
        <begin position="33"/>
        <end position="49"/>
    </location>
</feature>
<protein>
    <recommendedName>
        <fullName evidence="5">Zinc ribbon domain-containing protein</fullName>
    </recommendedName>
</protein>
<name>A0ABQ4BMX7_9ACTN</name>
<dbReference type="Proteomes" id="UP000624709">
    <property type="component" value="Unassembled WGS sequence"/>
</dbReference>
<keyword evidence="4" id="KW-1185">Reference proteome</keyword>
<comment type="caution">
    <text evidence="3">The sequence shown here is derived from an EMBL/GenBank/DDBJ whole genome shotgun (WGS) entry which is preliminary data.</text>
</comment>
<accession>A0ABQ4BMX7</accession>
<organism evidence="3 4">
    <name type="scientific">Actinoplanes palleronii</name>
    <dbReference type="NCBI Taxonomy" id="113570"/>
    <lineage>
        <taxon>Bacteria</taxon>
        <taxon>Bacillati</taxon>
        <taxon>Actinomycetota</taxon>
        <taxon>Actinomycetes</taxon>
        <taxon>Micromonosporales</taxon>
        <taxon>Micromonosporaceae</taxon>
        <taxon>Actinoplanes</taxon>
    </lineage>
</organism>
<dbReference type="RefSeq" id="WP_203829767.1">
    <property type="nucleotide sequence ID" value="NZ_BAAATY010000045.1"/>
</dbReference>
<keyword evidence="2" id="KW-0472">Membrane</keyword>
<evidence type="ECO:0000256" key="2">
    <source>
        <dbReference type="SAM" id="Phobius"/>
    </source>
</evidence>
<keyword evidence="2" id="KW-1133">Transmembrane helix</keyword>